<name>A0A9N7U7J9_PLEPL</name>
<feature type="region of interest" description="Disordered" evidence="1">
    <location>
        <begin position="1"/>
        <end position="43"/>
    </location>
</feature>
<gene>
    <name evidence="2" type="ORF">PLEPLA_LOCUS13955</name>
</gene>
<sequence>MAAKYQRVATTNQEKKGFSSQAKRFSSQLRPNENPGPGSYGCVSTAEVKSPSFSTERHHRLCGVQ</sequence>
<comment type="caution">
    <text evidence="2">The sequence shown here is derived from an EMBL/GenBank/DDBJ whole genome shotgun (WGS) entry which is preliminary data.</text>
</comment>
<evidence type="ECO:0000313" key="3">
    <source>
        <dbReference type="Proteomes" id="UP001153269"/>
    </source>
</evidence>
<reference evidence="2" key="1">
    <citation type="submission" date="2020-03" db="EMBL/GenBank/DDBJ databases">
        <authorList>
            <person name="Weist P."/>
        </authorList>
    </citation>
    <scope>NUCLEOTIDE SEQUENCE</scope>
</reference>
<organism evidence="2 3">
    <name type="scientific">Pleuronectes platessa</name>
    <name type="common">European plaice</name>
    <dbReference type="NCBI Taxonomy" id="8262"/>
    <lineage>
        <taxon>Eukaryota</taxon>
        <taxon>Metazoa</taxon>
        <taxon>Chordata</taxon>
        <taxon>Craniata</taxon>
        <taxon>Vertebrata</taxon>
        <taxon>Euteleostomi</taxon>
        <taxon>Actinopterygii</taxon>
        <taxon>Neopterygii</taxon>
        <taxon>Teleostei</taxon>
        <taxon>Neoteleostei</taxon>
        <taxon>Acanthomorphata</taxon>
        <taxon>Carangaria</taxon>
        <taxon>Pleuronectiformes</taxon>
        <taxon>Pleuronectoidei</taxon>
        <taxon>Pleuronectidae</taxon>
        <taxon>Pleuronectes</taxon>
    </lineage>
</organism>
<proteinExistence type="predicted"/>
<protein>
    <submittedName>
        <fullName evidence="2">Uncharacterized protein</fullName>
    </submittedName>
</protein>
<evidence type="ECO:0000313" key="2">
    <source>
        <dbReference type="EMBL" id="CAB1426021.1"/>
    </source>
</evidence>
<keyword evidence="3" id="KW-1185">Reference proteome</keyword>
<evidence type="ECO:0000256" key="1">
    <source>
        <dbReference type="SAM" id="MobiDB-lite"/>
    </source>
</evidence>
<feature type="non-terminal residue" evidence="2">
    <location>
        <position position="1"/>
    </location>
</feature>
<dbReference type="Proteomes" id="UP001153269">
    <property type="component" value="Unassembled WGS sequence"/>
</dbReference>
<feature type="compositionally biased region" description="Polar residues" evidence="1">
    <location>
        <begin position="8"/>
        <end position="31"/>
    </location>
</feature>
<dbReference type="EMBL" id="CADEAL010000854">
    <property type="protein sequence ID" value="CAB1426021.1"/>
    <property type="molecule type" value="Genomic_DNA"/>
</dbReference>
<dbReference type="AlphaFoldDB" id="A0A9N7U7J9"/>
<accession>A0A9N7U7J9</accession>